<dbReference type="SUPFAM" id="SSF48208">
    <property type="entry name" value="Six-hairpin glycosidases"/>
    <property type="match status" value="1"/>
</dbReference>
<dbReference type="AlphaFoldDB" id="A0A512IFE0"/>
<dbReference type="EMBL" id="BJZS01000087">
    <property type="protein sequence ID" value="GEO96419.1"/>
    <property type="molecule type" value="Genomic_DNA"/>
</dbReference>
<dbReference type="InterPro" id="IPR008928">
    <property type="entry name" value="6-hairpin_glycosidase_sf"/>
</dbReference>
<reference evidence="3 4" key="1">
    <citation type="submission" date="2019-07" db="EMBL/GenBank/DDBJ databases">
        <title>Whole genome shotgun sequence of Kocuria turfanensis NBRC 107627.</title>
        <authorList>
            <person name="Hosoyama A."/>
            <person name="Uohara A."/>
            <person name="Ohji S."/>
            <person name="Ichikawa N."/>
        </authorList>
    </citation>
    <scope>NUCLEOTIDE SEQUENCE [LARGE SCALE GENOMIC DNA]</scope>
    <source>
        <strain evidence="3 4">NBRC 107627</strain>
    </source>
</reference>
<dbReference type="Proteomes" id="UP000321103">
    <property type="component" value="Unassembled WGS sequence"/>
</dbReference>
<evidence type="ECO:0000313" key="3">
    <source>
        <dbReference type="EMBL" id="GEO96419.1"/>
    </source>
</evidence>
<proteinExistence type="predicted"/>
<keyword evidence="4" id="KW-1185">Reference proteome</keyword>
<feature type="domain" description="Trehalase-like N-terminal" evidence="2">
    <location>
        <begin position="10"/>
        <end position="182"/>
    </location>
</feature>
<evidence type="ECO:0000259" key="2">
    <source>
        <dbReference type="Pfam" id="PF19291"/>
    </source>
</evidence>
<dbReference type="GO" id="GO:0015927">
    <property type="term" value="F:trehalase activity"/>
    <property type="evidence" value="ECO:0007669"/>
    <property type="project" value="TreeGrafter"/>
</dbReference>
<dbReference type="InterPro" id="IPR012341">
    <property type="entry name" value="6hp_glycosidase-like_sf"/>
</dbReference>
<sequence>MRGGFPDIGALAPLGDGLSAALVGPDAAVEFFCPLRFDAPALVFPVLDRRRGGRLRFGAVAPSGAALPVTRRWYQPGSAVMVLEWGGASTVLARMRMAMTWPPPQHGQEILWVLESVNGSVDVEAVLEPRPGFGTTAFDLTVSDGLATLASEAEPVQFAVSGLQLEDRDGGSAGGQAVLHAGERWAGRLMIGAGAGPCTAEPEEVAAALEAIDEAWRQWSQNLVYEGPAREAVLRSAITLKQLIYAPSGAVTAAATTSLPEQIGGERNWDYRYTWLRDASFTLNALYQLQCYPEANAYARWLCTATAGAGLPLRVLYRVDGATEIPESSLTEVTGYRGSTPVRVGNDAEAQLQLDSYGELVDCLSICEVFGDDVMRTEWPHFRQLVDFAAEHWQEPDSGIWEVRNHPRHFVHSKALAWTALDRGCQLVETYGLDGDLPRWREAADKCRQEIFDSGVTDGHFTRAYDDPSMDASLLMLPIIGFINGDHPIMTKTIETVRAQLTPQPTVHPGLLYRYRLDGPDSVEDGLVGTEGAFTIASFWLIEALALAGNTREANELFETLVALAGDLGSFAEEIDPTTGTQLGNTPQAFTHIGLINAGMRLAGTSAKGQAPASPAPAPAPRTG</sequence>
<dbReference type="STRING" id="388357.GCA_001580365_03675"/>
<dbReference type="GO" id="GO:0005993">
    <property type="term" value="P:trehalose catabolic process"/>
    <property type="evidence" value="ECO:0007669"/>
    <property type="project" value="TreeGrafter"/>
</dbReference>
<evidence type="ECO:0000259" key="1">
    <source>
        <dbReference type="Pfam" id="PF00723"/>
    </source>
</evidence>
<name>A0A512IFE0_9MICC</name>
<comment type="caution">
    <text evidence="3">The sequence shown here is derived from an EMBL/GenBank/DDBJ whole genome shotgun (WGS) entry which is preliminary data.</text>
</comment>
<dbReference type="Pfam" id="PF19291">
    <property type="entry name" value="TREH_N"/>
    <property type="match status" value="1"/>
</dbReference>
<protein>
    <submittedName>
        <fullName evidence="3">Glucoamylase</fullName>
    </submittedName>
</protein>
<dbReference type="RefSeq" id="WP_062737316.1">
    <property type="nucleotide sequence ID" value="NZ_BJZS01000087.1"/>
</dbReference>
<dbReference type="InterPro" id="IPR045582">
    <property type="entry name" value="Trehalase-like_N"/>
</dbReference>
<dbReference type="Gene3D" id="1.50.10.10">
    <property type="match status" value="1"/>
</dbReference>
<dbReference type="PANTHER" id="PTHR31616">
    <property type="entry name" value="TREHALASE"/>
    <property type="match status" value="1"/>
</dbReference>
<accession>A0A512IFE0</accession>
<gene>
    <name evidence="3" type="ORF">KTU01_25420</name>
</gene>
<evidence type="ECO:0000313" key="4">
    <source>
        <dbReference type="Proteomes" id="UP000321103"/>
    </source>
</evidence>
<dbReference type="Pfam" id="PF00723">
    <property type="entry name" value="Glyco_hydro_15"/>
    <property type="match status" value="1"/>
</dbReference>
<dbReference type="InterPro" id="IPR011613">
    <property type="entry name" value="GH15-like"/>
</dbReference>
<feature type="domain" description="GH15-like" evidence="1">
    <location>
        <begin position="227"/>
        <end position="599"/>
    </location>
</feature>
<dbReference type="PANTHER" id="PTHR31616:SF10">
    <property type="entry name" value="TREHALASE"/>
    <property type="match status" value="1"/>
</dbReference>
<organism evidence="3 4">
    <name type="scientific">Kocuria turfanensis</name>
    <dbReference type="NCBI Taxonomy" id="388357"/>
    <lineage>
        <taxon>Bacteria</taxon>
        <taxon>Bacillati</taxon>
        <taxon>Actinomycetota</taxon>
        <taxon>Actinomycetes</taxon>
        <taxon>Micrococcales</taxon>
        <taxon>Micrococcaceae</taxon>
        <taxon>Kocuria</taxon>
    </lineage>
</organism>